<sequence length="585" mass="66400">MDSPTPKSFSKPNSCLKTFLLVFAGLGAILIIASITFGLLQLIKSHDITEPETTTTSPLNTETSYSSTTDAGCVQNSYSVYVDLINTSIIHVWLKPKRLGSTAILYANISKANTNQTTPTPIFYTSENGEPTWFDFAQLELNFDGRVELSWSEEDTNVSYIYVYETENVKRNGIRPAFISKLAMGPNMEQSFHFRPPLGWINDPNGFSRTDDGLYHLYYQHYPHSKQWNSMYWGHAISTDLVNWIHQPIFLRPDDKECGTDCGLFSGSAVPLHDGLQVFFTDNNNTRINPEIQRTVYTKDTILPFNESEIIISDLPDLKEKGLKLGADFRDPNVFLGPEGYYYMTLGSSDTLGAGGVVLLYRSKEKHSVHSGWIFQAFYDTIDDEALLIGWLANWPDWDRISDWSTSLTLPWVIRWNNRQLLIGPHPNVLGQLRDIELDGKALLRGNAVVLPNGTAYIRLAIEYYYFYNGIFLQLNHPDYIQLGVKVSKDGLEIVKVKHDDPPNRRFLAADARPDIVHIYIDRDSLEVFGEMKNDGMPRWAGTSRLTGLNSFVESVQLSTTDRYSYLLQGCQIWSMKPAKFLGRL</sequence>
<name>A0ACB1B2R2_MELEN</name>
<comment type="caution">
    <text evidence="1">The sequence shown here is derived from an EMBL/GenBank/DDBJ whole genome shotgun (WGS) entry which is preliminary data.</text>
</comment>
<protein>
    <submittedName>
        <fullName evidence="1">Uncharacterized protein</fullName>
    </submittedName>
</protein>
<dbReference type="Proteomes" id="UP001497535">
    <property type="component" value="Unassembled WGS sequence"/>
</dbReference>
<reference evidence="1" key="1">
    <citation type="submission" date="2023-11" db="EMBL/GenBank/DDBJ databases">
        <authorList>
            <person name="Poullet M."/>
        </authorList>
    </citation>
    <scope>NUCLEOTIDE SEQUENCE</scope>
    <source>
        <strain evidence="1">E1834</strain>
    </source>
</reference>
<evidence type="ECO:0000313" key="2">
    <source>
        <dbReference type="Proteomes" id="UP001497535"/>
    </source>
</evidence>
<keyword evidence="2" id="KW-1185">Reference proteome</keyword>
<accession>A0ACB1B2R2</accession>
<organism evidence="1 2">
    <name type="scientific">Meloidogyne enterolobii</name>
    <name type="common">Root-knot nematode worm</name>
    <name type="synonym">Meloidogyne mayaguensis</name>
    <dbReference type="NCBI Taxonomy" id="390850"/>
    <lineage>
        <taxon>Eukaryota</taxon>
        <taxon>Metazoa</taxon>
        <taxon>Ecdysozoa</taxon>
        <taxon>Nematoda</taxon>
        <taxon>Chromadorea</taxon>
        <taxon>Rhabditida</taxon>
        <taxon>Tylenchina</taxon>
        <taxon>Tylenchomorpha</taxon>
        <taxon>Tylenchoidea</taxon>
        <taxon>Meloidogynidae</taxon>
        <taxon>Meloidogyninae</taxon>
        <taxon>Meloidogyne</taxon>
    </lineage>
</organism>
<dbReference type="EMBL" id="CAVMJV010000173">
    <property type="protein sequence ID" value="CAK5120001.1"/>
    <property type="molecule type" value="Genomic_DNA"/>
</dbReference>
<proteinExistence type="predicted"/>
<evidence type="ECO:0000313" key="1">
    <source>
        <dbReference type="EMBL" id="CAK5120001.1"/>
    </source>
</evidence>
<gene>
    <name evidence="1" type="ORF">MENTE1834_LOCUS46641</name>
</gene>